<gene>
    <name evidence="1" type="ORF">NNX28_12845</name>
</gene>
<organism evidence="1 2">
    <name type="scientific">Arthrobacter jinronghuae</name>
    <dbReference type="NCBI Taxonomy" id="2964609"/>
    <lineage>
        <taxon>Bacteria</taxon>
        <taxon>Bacillati</taxon>
        <taxon>Actinomycetota</taxon>
        <taxon>Actinomycetes</taxon>
        <taxon>Micrococcales</taxon>
        <taxon>Micrococcaceae</taxon>
        <taxon>Arthrobacter</taxon>
    </lineage>
</organism>
<dbReference type="Proteomes" id="UP001206924">
    <property type="component" value="Unassembled WGS sequence"/>
</dbReference>
<evidence type="ECO:0000313" key="2">
    <source>
        <dbReference type="Proteomes" id="UP001206924"/>
    </source>
</evidence>
<dbReference type="EMBL" id="JANFLP010000013">
    <property type="protein sequence ID" value="MCQ1950809.1"/>
    <property type="molecule type" value="Genomic_DNA"/>
</dbReference>
<sequence length="46" mass="5181">MKFVCNIQDQGRRIDGYFSTIKQPVQVPAEKQTTVFMVLTHGAIAI</sequence>
<proteinExistence type="predicted"/>
<keyword evidence="2" id="KW-1185">Reference proteome</keyword>
<name>A0ABT1NSV2_9MICC</name>
<evidence type="ECO:0000313" key="1">
    <source>
        <dbReference type="EMBL" id="MCQ1950809.1"/>
    </source>
</evidence>
<comment type="caution">
    <text evidence="1">The sequence shown here is derived from an EMBL/GenBank/DDBJ whole genome shotgun (WGS) entry which is preliminary data.</text>
</comment>
<reference evidence="1 2" key="1">
    <citation type="submission" date="2022-07" db="EMBL/GenBank/DDBJ databases">
        <title>Novel species in genus Arthrobacter.</title>
        <authorList>
            <person name="Liu Y."/>
        </authorList>
    </citation>
    <scope>NUCLEOTIDE SEQUENCE [LARGE SCALE GENOMIC DNA]</scope>
    <source>
        <strain evidence="2">zg-Y859</strain>
    </source>
</reference>
<protein>
    <submittedName>
        <fullName evidence="1">Uncharacterized protein</fullName>
    </submittedName>
</protein>
<accession>A0ABT1NSV2</accession>